<evidence type="ECO:0000256" key="7">
    <source>
        <dbReference type="ARBA" id="ARBA00023237"/>
    </source>
</evidence>
<evidence type="ECO:0000256" key="6">
    <source>
        <dbReference type="ARBA" id="ARBA00023136"/>
    </source>
</evidence>
<protein>
    <recommendedName>
        <fullName evidence="8 9">Outer membrane protein assembly factor BamA</fullName>
    </recommendedName>
</protein>
<proteinExistence type="inferred from homology"/>
<dbReference type="HAMAP" id="MF_01430">
    <property type="entry name" value="OM_assembly_BamA"/>
    <property type="match status" value="1"/>
</dbReference>
<dbReference type="PROSITE" id="PS51779">
    <property type="entry name" value="POTRA"/>
    <property type="match status" value="3"/>
</dbReference>
<evidence type="ECO:0000256" key="1">
    <source>
        <dbReference type="ARBA" id="ARBA00004370"/>
    </source>
</evidence>
<dbReference type="Pfam" id="PF07244">
    <property type="entry name" value="POTRA"/>
    <property type="match status" value="5"/>
</dbReference>
<dbReference type="Gene3D" id="3.10.20.310">
    <property type="entry name" value="membrane protein fhac"/>
    <property type="match status" value="5"/>
</dbReference>
<sequence length="759" mass="84201" precursor="true">MTLKRLAASTAIVTAAMLTPVFANAAPVTAIKIVGNERVENETVLTYLPFKVGDDFDANQSSYLVRSLFATGLFANVEIGQDNGVVTVKVVENPLVNKVVFEGNDDIDTKRLEEVVSLKSRNIYSPAKVQADVQALQAAYRSRGRFTTTVKAQLIQRDQNRVDVVYKIEEGEKTRIASINFVGNSHFDDAELAQVIATKRSTWWRFLSTADSYDPARMDVDRDLLRRYYLTHGYADVQITSGVAELTRDRKDFILTYTIYEGPQYDFGKVGVALKAEAEGLDMNQLAKTVTLKPGELFNAKRVDENTDKLIDDLGSKGFAFLDVKPTYVKHEAERKLDVTFDVTPGPRVYVNRINVEGNSRTRDNVVRREMRLAEGDAFSSDKLKRSKDRLTYLGYFQNVDIERKETDQPDRVDLDVKVKEQSTGEFNVGAGYSTFDGILATANVTERNFLGKGQQVAVDFAVSQRQQNFNIGFTEPYFMGQELAAGFDVFNTKTDYQDEAGYDTGVQGGALRLGFPLSEFSRDDIRLGYKETKIDNVGLSANQFAKAQAGSRDNLSLTNNWSYDNRDSSLSPTRGYKVGVGTEYAGFGLDTEYARLNLTSSYHHQLAENWVVSFGGRAGMVEPLSDDLPLYEHYMGGGQNLRGFEYGGVGPRDRATGDALGGKFMVGHNIDLTFPLGSTFNEMGVKGVLFTDGGLVTDFDSDPGNNTVIDSKLYRISAGAGIHWRSPIGPLRVELGMPVVKADEDRDQIFSFSVGTRF</sequence>
<comment type="subunit">
    <text evidence="8">Part of the Bam complex.</text>
</comment>
<evidence type="ECO:0000256" key="9">
    <source>
        <dbReference type="NCBIfam" id="TIGR03303"/>
    </source>
</evidence>
<evidence type="ECO:0000256" key="3">
    <source>
        <dbReference type="ARBA" id="ARBA00022692"/>
    </source>
</evidence>
<reference evidence="11 12" key="1">
    <citation type="journal article" date="2017" name="Nat. Commun.">
        <title>In situ click chemistry generation of cyclooxygenase-2 inhibitors.</title>
        <authorList>
            <person name="Bhardwaj A."/>
            <person name="Kaur J."/>
            <person name="Wuest M."/>
            <person name="Wuest F."/>
        </authorList>
    </citation>
    <scope>NUCLEOTIDE SEQUENCE [LARGE SCALE GENOMIC DNA]</scope>
    <source>
        <strain evidence="11">S2_018_000_R2_106</strain>
    </source>
</reference>
<dbReference type="PIRSF" id="PIRSF006076">
    <property type="entry name" value="OM_assembly_OMP85"/>
    <property type="match status" value="1"/>
</dbReference>
<dbReference type="Proteomes" id="UP000320948">
    <property type="component" value="Unassembled WGS sequence"/>
</dbReference>
<evidence type="ECO:0000313" key="11">
    <source>
        <dbReference type="EMBL" id="TKW61519.1"/>
    </source>
</evidence>
<dbReference type="AlphaFoldDB" id="A0A6N4RDY6"/>
<feature type="domain" description="POTRA" evidence="10">
    <location>
        <begin position="349"/>
        <end position="422"/>
    </location>
</feature>
<dbReference type="InterPro" id="IPR034746">
    <property type="entry name" value="POTRA"/>
</dbReference>
<dbReference type="Gene3D" id="2.40.160.50">
    <property type="entry name" value="membrane protein fhac: a member of the omp85/tpsb transporter family"/>
    <property type="match status" value="1"/>
</dbReference>
<dbReference type="InterPro" id="IPR000184">
    <property type="entry name" value="Bac_surfAg_D15"/>
</dbReference>
<comment type="similarity">
    <text evidence="8">Belongs to the BamA family.</text>
</comment>
<comment type="caution">
    <text evidence="11">The sequence shown here is derived from an EMBL/GenBank/DDBJ whole genome shotgun (WGS) entry which is preliminary data.</text>
</comment>
<comment type="subcellular location">
    <subcellularLocation>
        <location evidence="8">Cell outer membrane</location>
    </subcellularLocation>
    <subcellularLocation>
        <location evidence="1">Membrane</location>
    </subcellularLocation>
</comment>
<keyword evidence="3 8" id="KW-0812">Transmembrane</keyword>
<feature type="domain" description="POTRA" evidence="10">
    <location>
        <begin position="26"/>
        <end position="93"/>
    </location>
</feature>
<feature type="domain" description="POTRA" evidence="10">
    <location>
        <begin position="94"/>
        <end position="171"/>
    </location>
</feature>
<keyword evidence="5 8" id="KW-0677">Repeat</keyword>
<accession>A0A6N4RDY6</accession>
<keyword evidence="2 8" id="KW-1134">Transmembrane beta strand</keyword>
<gene>
    <name evidence="8 11" type="primary">bamA</name>
    <name evidence="11" type="ORF">DI628_02540</name>
</gene>
<name>A0A6N4RDY6_BLAVI</name>
<dbReference type="InterPro" id="IPR010827">
    <property type="entry name" value="BamA/TamA_POTRA"/>
</dbReference>
<evidence type="ECO:0000256" key="4">
    <source>
        <dbReference type="ARBA" id="ARBA00022729"/>
    </source>
</evidence>
<evidence type="ECO:0000313" key="12">
    <source>
        <dbReference type="Proteomes" id="UP000320948"/>
    </source>
</evidence>
<dbReference type="GO" id="GO:0043165">
    <property type="term" value="P:Gram-negative-bacterium-type cell outer membrane assembly"/>
    <property type="evidence" value="ECO:0007669"/>
    <property type="project" value="UniProtKB-UniRule"/>
</dbReference>
<evidence type="ECO:0000256" key="2">
    <source>
        <dbReference type="ARBA" id="ARBA00022452"/>
    </source>
</evidence>
<feature type="chain" id="PRO_5027195888" description="Outer membrane protein assembly factor BamA" evidence="8">
    <location>
        <begin position="26"/>
        <end position="759"/>
    </location>
</feature>
<dbReference type="PANTHER" id="PTHR12815">
    <property type="entry name" value="SORTING AND ASSEMBLY MACHINERY SAMM50 PROTEIN FAMILY MEMBER"/>
    <property type="match status" value="1"/>
</dbReference>
<evidence type="ECO:0000256" key="5">
    <source>
        <dbReference type="ARBA" id="ARBA00022737"/>
    </source>
</evidence>
<evidence type="ECO:0000259" key="10">
    <source>
        <dbReference type="PROSITE" id="PS51779"/>
    </source>
</evidence>
<dbReference type="GO" id="GO:0051205">
    <property type="term" value="P:protein insertion into membrane"/>
    <property type="evidence" value="ECO:0007669"/>
    <property type="project" value="UniProtKB-UniRule"/>
</dbReference>
<dbReference type="GO" id="GO:0009279">
    <property type="term" value="C:cell outer membrane"/>
    <property type="evidence" value="ECO:0007669"/>
    <property type="project" value="UniProtKB-SubCell"/>
</dbReference>
<keyword evidence="7 8" id="KW-0998">Cell outer membrane</keyword>
<keyword evidence="4 8" id="KW-0732">Signal</keyword>
<dbReference type="Pfam" id="PF01103">
    <property type="entry name" value="Omp85"/>
    <property type="match status" value="1"/>
</dbReference>
<dbReference type="NCBIfam" id="TIGR03303">
    <property type="entry name" value="OM_YaeT"/>
    <property type="match status" value="1"/>
</dbReference>
<dbReference type="InterPro" id="IPR023707">
    <property type="entry name" value="OM_assembly_BamA"/>
</dbReference>
<comment type="function">
    <text evidence="8">Part of the outer membrane protein assembly complex, which is involved in assembly and insertion of beta-barrel proteins into the outer membrane.</text>
</comment>
<keyword evidence="6 8" id="KW-0472">Membrane</keyword>
<organism evidence="11 12">
    <name type="scientific">Blastochloris viridis</name>
    <name type="common">Rhodopseudomonas viridis</name>
    <dbReference type="NCBI Taxonomy" id="1079"/>
    <lineage>
        <taxon>Bacteria</taxon>
        <taxon>Pseudomonadati</taxon>
        <taxon>Pseudomonadota</taxon>
        <taxon>Alphaproteobacteria</taxon>
        <taxon>Hyphomicrobiales</taxon>
        <taxon>Blastochloridaceae</taxon>
        <taxon>Blastochloris</taxon>
    </lineage>
</organism>
<dbReference type="InterPro" id="IPR039910">
    <property type="entry name" value="D15-like"/>
</dbReference>
<dbReference type="EMBL" id="VAFM01000001">
    <property type="protein sequence ID" value="TKW61519.1"/>
    <property type="molecule type" value="Genomic_DNA"/>
</dbReference>
<dbReference type="PANTHER" id="PTHR12815:SF23">
    <property type="entry name" value="OUTER MEMBRANE PROTEIN ASSEMBLY FACTOR BAMA"/>
    <property type="match status" value="1"/>
</dbReference>
<feature type="signal peptide" evidence="8">
    <location>
        <begin position="1"/>
        <end position="25"/>
    </location>
</feature>
<evidence type="ECO:0000256" key="8">
    <source>
        <dbReference type="HAMAP-Rule" id="MF_01430"/>
    </source>
</evidence>